<reference evidence="2 3" key="1">
    <citation type="submission" date="2023-08" db="EMBL/GenBank/DDBJ databases">
        <authorList>
            <person name="Park J.-S."/>
        </authorList>
    </citation>
    <scope>NUCLEOTIDE SEQUENCE [LARGE SCALE GENOMIC DNA]</scope>
    <source>
        <strain evidence="2 3">2205BS29-5</strain>
    </source>
</reference>
<keyword evidence="3" id="KW-1185">Reference proteome</keyword>
<organism evidence="2 3">
    <name type="scientific">Paracoccus spongiarum</name>
    <dbReference type="NCBI Taxonomy" id="3064387"/>
    <lineage>
        <taxon>Bacteria</taxon>
        <taxon>Pseudomonadati</taxon>
        <taxon>Pseudomonadota</taxon>
        <taxon>Alphaproteobacteria</taxon>
        <taxon>Rhodobacterales</taxon>
        <taxon>Paracoccaceae</taxon>
        <taxon>Paracoccus</taxon>
    </lineage>
</organism>
<sequence length="130" mass="13496">MPAALAALVLASAQAGPAAAWLSRNGMTVREAGPQRIEVAFRPGRDDPDYWCAAGDFARSALRLPGQTRIWRASPKPRGAGEGILFTLDAAQKAEGAGLSQFGAGPRDGSISVAMAVGSHCSLEIPLRPD</sequence>
<evidence type="ECO:0000313" key="2">
    <source>
        <dbReference type="EMBL" id="MDP5305961.1"/>
    </source>
</evidence>
<feature type="chain" id="PRO_5045211874" evidence="1">
    <location>
        <begin position="21"/>
        <end position="130"/>
    </location>
</feature>
<dbReference type="RefSeq" id="WP_305961837.1">
    <property type="nucleotide sequence ID" value="NZ_JAVAMQ010000002.1"/>
</dbReference>
<accession>A0ABT9J815</accession>
<comment type="caution">
    <text evidence="2">The sequence shown here is derived from an EMBL/GenBank/DDBJ whole genome shotgun (WGS) entry which is preliminary data.</text>
</comment>
<keyword evidence="1" id="KW-0732">Signal</keyword>
<protein>
    <submittedName>
        <fullName evidence="2">Uncharacterized protein</fullName>
    </submittedName>
</protein>
<name>A0ABT9J815_9RHOB</name>
<dbReference type="Proteomes" id="UP001224997">
    <property type="component" value="Unassembled WGS sequence"/>
</dbReference>
<feature type="signal peptide" evidence="1">
    <location>
        <begin position="1"/>
        <end position="20"/>
    </location>
</feature>
<gene>
    <name evidence="2" type="ORF">Q5Y72_02490</name>
</gene>
<evidence type="ECO:0000256" key="1">
    <source>
        <dbReference type="SAM" id="SignalP"/>
    </source>
</evidence>
<proteinExistence type="predicted"/>
<dbReference type="EMBL" id="JAVAMQ010000002">
    <property type="protein sequence ID" value="MDP5305961.1"/>
    <property type="molecule type" value="Genomic_DNA"/>
</dbReference>
<evidence type="ECO:0000313" key="3">
    <source>
        <dbReference type="Proteomes" id="UP001224997"/>
    </source>
</evidence>